<dbReference type="EMBL" id="AP024429">
    <property type="protein sequence ID" value="BCS01586.1"/>
    <property type="molecule type" value="Genomic_DNA"/>
</dbReference>
<proteinExistence type="predicted"/>
<dbReference type="KEGG" id="aluc:AKAW2_51927S"/>
<dbReference type="GeneID" id="64962907"/>
<gene>
    <name evidence="2" type="ORF">AKAW2_51927S</name>
</gene>
<evidence type="ECO:0000313" key="3">
    <source>
        <dbReference type="Proteomes" id="UP000661280"/>
    </source>
</evidence>
<feature type="compositionally biased region" description="Polar residues" evidence="1">
    <location>
        <begin position="28"/>
        <end position="38"/>
    </location>
</feature>
<evidence type="ECO:0000256" key="1">
    <source>
        <dbReference type="SAM" id="MobiDB-lite"/>
    </source>
</evidence>
<name>A0A7R8A0W7_ASPKA</name>
<reference evidence="2" key="1">
    <citation type="submission" date="2021-01" db="EMBL/GenBank/DDBJ databases">
        <authorList>
            <consortium name="Aspergillus luchuensis mut. kawachii IFO 4304 genome sequencing consortium"/>
            <person name="Kazuki M."/>
            <person name="Futagami T."/>
        </authorList>
    </citation>
    <scope>NUCLEOTIDE SEQUENCE</scope>
    <source>
        <strain evidence="2">IFO 4308</strain>
    </source>
</reference>
<protein>
    <submittedName>
        <fullName evidence="2">Uncharacterized protein</fullName>
    </submittedName>
</protein>
<sequence length="117" mass="13209">MATSDHSKISQDAQKIFNSDPSLFLQDKTLTGRGSHSPSMKDNKQSQSVYELWEGVHHGLECQKPIFDDSLQRGGDIDPAFVDFRGSHDRRKAQRLPHHRDLGLNSLCCLFDTTRGL</sequence>
<organism evidence="2 3">
    <name type="scientific">Aspergillus kawachii</name>
    <name type="common">White koji mold</name>
    <name type="synonym">Aspergillus awamori var. kawachi</name>
    <dbReference type="NCBI Taxonomy" id="1069201"/>
    <lineage>
        <taxon>Eukaryota</taxon>
        <taxon>Fungi</taxon>
        <taxon>Dikarya</taxon>
        <taxon>Ascomycota</taxon>
        <taxon>Pezizomycotina</taxon>
        <taxon>Eurotiomycetes</taxon>
        <taxon>Eurotiomycetidae</taxon>
        <taxon>Eurotiales</taxon>
        <taxon>Aspergillaceae</taxon>
        <taxon>Aspergillus</taxon>
        <taxon>Aspergillus subgen. Circumdati</taxon>
    </lineage>
</organism>
<accession>A0A7R8A0W7</accession>
<feature type="region of interest" description="Disordered" evidence="1">
    <location>
        <begin position="27"/>
        <end position="46"/>
    </location>
</feature>
<dbReference type="Proteomes" id="UP000661280">
    <property type="component" value="Chromosome 5"/>
</dbReference>
<reference evidence="2" key="2">
    <citation type="submission" date="2021-02" db="EMBL/GenBank/DDBJ databases">
        <title>Aspergillus luchuensis mut. kawachii IFO 4304 genome sequence.</title>
        <authorList>
            <person name="Mori K."/>
            <person name="Kadooka C."/>
            <person name="Goto M."/>
            <person name="Futagami T."/>
        </authorList>
    </citation>
    <scope>NUCLEOTIDE SEQUENCE</scope>
    <source>
        <strain evidence="2">IFO 4308</strain>
    </source>
</reference>
<dbReference type="AlphaFoldDB" id="A0A7R8A0W7"/>
<dbReference type="RefSeq" id="XP_041545348.1">
    <property type="nucleotide sequence ID" value="XM_041691910.1"/>
</dbReference>
<evidence type="ECO:0000313" key="2">
    <source>
        <dbReference type="EMBL" id="BCS01586.1"/>
    </source>
</evidence>
<keyword evidence="3" id="KW-1185">Reference proteome</keyword>
<dbReference type="OrthoDB" id="10359489at2759"/>